<dbReference type="AlphaFoldDB" id="A0A6A5YSD5"/>
<protein>
    <submittedName>
        <fullName evidence="1">Uncharacterized protein</fullName>
    </submittedName>
</protein>
<keyword evidence="2" id="KW-1185">Reference proteome</keyword>
<evidence type="ECO:0000313" key="2">
    <source>
        <dbReference type="Proteomes" id="UP000799770"/>
    </source>
</evidence>
<evidence type="ECO:0000313" key="1">
    <source>
        <dbReference type="EMBL" id="KAF2109986.1"/>
    </source>
</evidence>
<name>A0A6A5YSD5_9PLEO</name>
<reference evidence="1" key="1">
    <citation type="journal article" date="2020" name="Stud. Mycol.">
        <title>101 Dothideomycetes genomes: a test case for predicting lifestyles and emergence of pathogens.</title>
        <authorList>
            <person name="Haridas S."/>
            <person name="Albert R."/>
            <person name="Binder M."/>
            <person name="Bloem J."/>
            <person name="Labutti K."/>
            <person name="Salamov A."/>
            <person name="Andreopoulos B."/>
            <person name="Baker S."/>
            <person name="Barry K."/>
            <person name="Bills G."/>
            <person name="Bluhm B."/>
            <person name="Cannon C."/>
            <person name="Castanera R."/>
            <person name="Culley D."/>
            <person name="Daum C."/>
            <person name="Ezra D."/>
            <person name="Gonzalez J."/>
            <person name="Henrissat B."/>
            <person name="Kuo A."/>
            <person name="Liang C."/>
            <person name="Lipzen A."/>
            <person name="Lutzoni F."/>
            <person name="Magnuson J."/>
            <person name="Mondo S."/>
            <person name="Nolan M."/>
            <person name="Ohm R."/>
            <person name="Pangilinan J."/>
            <person name="Park H.-J."/>
            <person name="Ramirez L."/>
            <person name="Alfaro M."/>
            <person name="Sun H."/>
            <person name="Tritt A."/>
            <person name="Yoshinaga Y."/>
            <person name="Zwiers L.-H."/>
            <person name="Turgeon B."/>
            <person name="Goodwin S."/>
            <person name="Spatafora J."/>
            <person name="Crous P."/>
            <person name="Grigoriev I."/>
        </authorList>
    </citation>
    <scope>NUCLEOTIDE SEQUENCE</scope>
    <source>
        <strain evidence="1">CBS 627.86</strain>
    </source>
</reference>
<proteinExistence type="predicted"/>
<gene>
    <name evidence="1" type="ORF">BDV96DRAFT_584925</name>
</gene>
<dbReference type="EMBL" id="ML977340">
    <property type="protein sequence ID" value="KAF2109986.1"/>
    <property type="molecule type" value="Genomic_DNA"/>
</dbReference>
<organism evidence="1 2">
    <name type="scientific">Lophiotrema nucula</name>
    <dbReference type="NCBI Taxonomy" id="690887"/>
    <lineage>
        <taxon>Eukaryota</taxon>
        <taxon>Fungi</taxon>
        <taxon>Dikarya</taxon>
        <taxon>Ascomycota</taxon>
        <taxon>Pezizomycotina</taxon>
        <taxon>Dothideomycetes</taxon>
        <taxon>Pleosporomycetidae</taxon>
        <taxon>Pleosporales</taxon>
        <taxon>Lophiotremataceae</taxon>
        <taxon>Lophiotrema</taxon>
    </lineage>
</organism>
<dbReference type="Proteomes" id="UP000799770">
    <property type="component" value="Unassembled WGS sequence"/>
</dbReference>
<accession>A0A6A5YSD5</accession>
<sequence>MSLSSPLSLTLELQDGHWPTGDSGLRHPARVCKPRRLAKTSASRLYQLAGNSVAVIVIGLTTIPRGCLWFIHFASILSFYILRMTISVQFSPDSAYQLLASEGDSPLVASCVTAPGSCLATHERPQPSVLRIIWKSYCIICQLEYLPLTAIFEVVRTQKREP</sequence>